<dbReference type="RefSeq" id="WP_014064525.1">
    <property type="nucleotide sequence ID" value="NC_015964.1"/>
</dbReference>
<organism evidence="1 2">
    <name type="scientific">Haemophilus parainfluenzae (strain T3T1)</name>
    <dbReference type="NCBI Taxonomy" id="862965"/>
    <lineage>
        <taxon>Bacteria</taxon>
        <taxon>Pseudomonadati</taxon>
        <taxon>Pseudomonadota</taxon>
        <taxon>Gammaproteobacteria</taxon>
        <taxon>Pasteurellales</taxon>
        <taxon>Pasteurellaceae</taxon>
        <taxon>Haemophilus</taxon>
    </lineage>
</organism>
<accession>A0AB33QJZ4</accession>
<dbReference type="Pfam" id="PF04393">
    <property type="entry name" value="DUF535"/>
    <property type="match status" value="1"/>
</dbReference>
<sequence length="296" mass="34769">MTAKQTITFATFQELLPDSCNHPLKKQLRDKARYYGRKFLFKKQCDALVDFLNTHQTWIPLFQQNPYRFNALLATYCDKRFSATDRLNAITNNLLMLEEKMGVEFCKKLLQEKSLLLAQLTDQLGIYFNINQIDPFEGYFSINLKDNDGRSIYDASFTFLKPNKLLIASIQGPSYEEAQEAVKQATKELHGVRPMFMLMNVFRLLAEKWQCELIGIPHTSQGKYRLSARSKILFNYDEFWQENQGQLNGQYWQLPLESARKPLEEIASKKRSMYRKRYEMLDEMSKDISNFESKHG</sequence>
<dbReference type="Proteomes" id="UP000007052">
    <property type="component" value="Chromosome"/>
</dbReference>
<protein>
    <recommendedName>
        <fullName evidence="3">DUF535 family protein</fullName>
    </recommendedName>
</protein>
<evidence type="ECO:0000313" key="2">
    <source>
        <dbReference type="Proteomes" id="UP000007052"/>
    </source>
</evidence>
<evidence type="ECO:0000313" key="1">
    <source>
        <dbReference type="EMBL" id="CBW14748.1"/>
    </source>
</evidence>
<evidence type="ECO:0008006" key="3">
    <source>
        <dbReference type="Google" id="ProtNLM"/>
    </source>
</evidence>
<dbReference type="PANTHER" id="PTHR38785:SF1">
    <property type="entry name" value="HOMOLOG OF VIRK"/>
    <property type="match status" value="1"/>
</dbReference>
<dbReference type="GO" id="GO:0006974">
    <property type="term" value="P:DNA damage response"/>
    <property type="evidence" value="ECO:0007669"/>
    <property type="project" value="TreeGrafter"/>
</dbReference>
<dbReference type="InterPro" id="IPR007488">
    <property type="entry name" value="DUF535"/>
</dbReference>
<dbReference type="KEGG" id="hpr:PARA_06410"/>
<reference evidence="2" key="1">
    <citation type="submission" date="2010-07" db="EMBL/GenBank/DDBJ databases">
        <title>The genome sequence of Haemophilus parainfluenzae T3T1.</title>
        <authorList>
            <person name="Crook D."/>
            <person name="Hood D."/>
            <person name="Moxon R."/>
            <person name="Parkhill J."/>
            <person name="Aslett M."/>
            <person name="Bentley S.D."/>
        </authorList>
    </citation>
    <scope>NUCLEOTIDE SEQUENCE [LARGE SCALE GENOMIC DNA]</scope>
    <source>
        <strain evidence="2">T3T1</strain>
    </source>
</reference>
<dbReference type="AlphaFoldDB" id="A0AB33QJZ4"/>
<gene>
    <name evidence="1" type="ordered locus">PARA_06410</name>
</gene>
<dbReference type="EMBL" id="FQ312002">
    <property type="protein sequence ID" value="CBW14748.1"/>
    <property type="molecule type" value="Genomic_DNA"/>
</dbReference>
<proteinExistence type="predicted"/>
<dbReference type="PANTHER" id="PTHR38785">
    <property type="entry name" value="HOMOLOG OF VIRK"/>
    <property type="match status" value="1"/>
</dbReference>
<name>A0AB33QJZ4_HAEP3</name>